<evidence type="ECO:0000256" key="1">
    <source>
        <dbReference type="SAM" id="MobiDB-lite"/>
    </source>
</evidence>
<dbReference type="Proteomes" id="UP000256970">
    <property type="component" value="Unassembled WGS sequence"/>
</dbReference>
<accession>A0A383WGH9</accession>
<gene>
    <name evidence="2" type="ORF">BQ4739_LOCUS16982</name>
</gene>
<sequence>MPNLNADGNTNTTTKADKSAWRFVLACSSSQIEATKGGFASSWTYSNAKAVKGAADTCADAVSDAFSQTCSKANGVSAVSLAAEICANTIAKLYVSTTVKLNASENARVCANSCAISQSTASAVAAAVGQAITGAITPCAAVVTFVKSKSFVTSMTQAVAKSFTTACAYGEGQAYTQAAMMSESLATAYAKTFSSAMGKACSCSNCGCANIGTGDYSDDTFTDTSANVVSGKYALTTAVANAAHKLCNGDSVENSLKNLVNALVKVWVDANNEIEIDANATGKAFACAMTTANIKQRSMAEAAGDALSAAFAANFKYKCSAAVAALQESVTTSDIGDMLLEAIAATCSVPSAKGNMTSASYSNVVQYVTNSPLGDAVQHALATVAEKCECEGDCWCSTDCKTMLDTCPLFKDSAGPGATPSGAATGSGALYATPTAVAGKQR</sequence>
<evidence type="ECO:0000313" key="2">
    <source>
        <dbReference type="EMBL" id="SZX76605.1"/>
    </source>
</evidence>
<name>A0A383WGH9_TETOB</name>
<feature type="compositionally biased region" description="Low complexity" evidence="1">
    <location>
        <begin position="418"/>
        <end position="429"/>
    </location>
</feature>
<organism evidence="2 3">
    <name type="scientific">Tetradesmus obliquus</name>
    <name type="common">Green alga</name>
    <name type="synonym">Acutodesmus obliquus</name>
    <dbReference type="NCBI Taxonomy" id="3088"/>
    <lineage>
        <taxon>Eukaryota</taxon>
        <taxon>Viridiplantae</taxon>
        <taxon>Chlorophyta</taxon>
        <taxon>core chlorophytes</taxon>
        <taxon>Chlorophyceae</taxon>
        <taxon>CS clade</taxon>
        <taxon>Sphaeropleales</taxon>
        <taxon>Scenedesmaceae</taxon>
        <taxon>Tetradesmus</taxon>
    </lineage>
</organism>
<dbReference type="AlphaFoldDB" id="A0A383WGH9"/>
<protein>
    <submittedName>
        <fullName evidence="2">Uncharacterized protein</fullName>
    </submittedName>
</protein>
<keyword evidence="3" id="KW-1185">Reference proteome</keyword>
<evidence type="ECO:0000313" key="3">
    <source>
        <dbReference type="Proteomes" id="UP000256970"/>
    </source>
</evidence>
<proteinExistence type="predicted"/>
<feature type="region of interest" description="Disordered" evidence="1">
    <location>
        <begin position="418"/>
        <end position="442"/>
    </location>
</feature>
<dbReference type="EMBL" id="FNXT01001262">
    <property type="protein sequence ID" value="SZX76605.1"/>
    <property type="molecule type" value="Genomic_DNA"/>
</dbReference>
<reference evidence="2 3" key="1">
    <citation type="submission" date="2016-10" db="EMBL/GenBank/DDBJ databases">
        <authorList>
            <person name="Cai Z."/>
        </authorList>
    </citation>
    <scope>NUCLEOTIDE SEQUENCE [LARGE SCALE GENOMIC DNA]</scope>
</reference>